<keyword evidence="3" id="KW-1185">Reference proteome</keyword>
<feature type="region of interest" description="Disordered" evidence="1">
    <location>
        <begin position="1"/>
        <end position="21"/>
    </location>
</feature>
<dbReference type="Gramene" id="OBART03G35600.1">
    <property type="protein sequence ID" value="OBART03G35600.1"/>
    <property type="gene ID" value="OBART03G35600"/>
</dbReference>
<feature type="compositionally biased region" description="Polar residues" evidence="1">
    <location>
        <begin position="106"/>
        <end position="119"/>
    </location>
</feature>
<accession>A0A0D3FPK2</accession>
<proteinExistence type="predicted"/>
<evidence type="ECO:0000256" key="1">
    <source>
        <dbReference type="SAM" id="MobiDB-lite"/>
    </source>
</evidence>
<evidence type="ECO:0000313" key="2">
    <source>
        <dbReference type="EnsemblPlants" id="OBART03G35600.1"/>
    </source>
</evidence>
<dbReference type="PaxDb" id="65489-OBART03G35580.1"/>
<protein>
    <submittedName>
        <fullName evidence="2">Uncharacterized protein</fullName>
    </submittedName>
</protein>
<dbReference type="STRING" id="65489.A0A0D3FPK2"/>
<reference evidence="2" key="1">
    <citation type="journal article" date="2009" name="Rice">
        <title>De Novo Next Generation Sequencing of Plant Genomes.</title>
        <authorList>
            <person name="Rounsley S."/>
            <person name="Marri P.R."/>
            <person name="Yu Y."/>
            <person name="He R."/>
            <person name="Sisneros N."/>
            <person name="Goicoechea J.L."/>
            <person name="Lee S.J."/>
            <person name="Angelova A."/>
            <person name="Kudrna D."/>
            <person name="Luo M."/>
            <person name="Affourtit J."/>
            <person name="Desany B."/>
            <person name="Knight J."/>
            <person name="Niazi F."/>
            <person name="Egholm M."/>
            <person name="Wing R.A."/>
        </authorList>
    </citation>
    <scope>NUCLEOTIDE SEQUENCE [LARGE SCALE GENOMIC DNA]</scope>
    <source>
        <strain evidence="2">IRGC 105608</strain>
    </source>
</reference>
<organism evidence="2">
    <name type="scientific">Oryza barthii</name>
    <dbReference type="NCBI Taxonomy" id="65489"/>
    <lineage>
        <taxon>Eukaryota</taxon>
        <taxon>Viridiplantae</taxon>
        <taxon>Streptophyta</taxon>
        <taxon>Embryophyta</taxon>
        <taxon>Tracheophyta</taxon>
        <taxon>Spermatophyta</taxon>
        <taxon>Magnoliopsida</taxon>
        <taxon>Liliopsida</taxon>
        <taxon>Poales</taxon>
        <taxon>Poaceae</taxon>
        <taxon>BOP clade</taxon>
        <taxon>Oryzoideae</taxon>
        <taxon>Oryzeae</taxon>
        <taxon>Oryzinae</taxon>
        <taxon>Oryza</taxon>
    </lineage>
</organism>
<dbReference type="Proteomes" id="UP000026960">
    <property type="component" value="Chromosome 3"/>
</dbReference>
<dbReference type="AlphaFoldDB" id="A0A0D3FPK2"/>
<feature type="region of interest" description="Disordered" evidence="1">
    <location>
        <begin position="83"/>
        <end position="132"/>
    </location>
</feature>
<evidence type="ECO:0000313" key="3">
    <source>
        <dbReference type="Proteomes" id="UP000026960"/>
    </source>
</evidence>
<reference evidence="2" key="2">
    <citation type="submission" date="2015-03" db="UniProtKB">
        <authorList>
            <consortium name="EnsemblPlants"/>
        </authorList>
    </citation>
    <scope>IDENTIFICATION</scope>
</reference>
<dbReference type="EnsemblPlants" id="OBART03G35580.1">
    <property type="protein sequence ID" value="OBART03G35580.1"/>
    <property type="gene ID" value="OBART03G35580"/>
</dbReference>
<dbReference type="Gramene" id="OBART03G35580.1">
    <property type="protein sequence ID" value="OBART03G35580.1"/>
    <property type="gene ID" value="OBART03G35580"/>
</dbReference>
<name>A0A0D3FPK2_9ORYZ</name>
<dbReference type="EnsemblPlants" id="OBART03G35600.1">
    <property type="protein sequence ID" value="OBART03G35600.1"/>
    <property type="gene ID" value="OBART03G35600"/>
</dbReference>
<sequence length="132" mass="14282">MVLREDCAVGANADAERGGECEAVSVQQERGGAEECEVARPRDVLHNPLRRRLGDRAEASQDDDASCSFLLWLRLGRYEMVTDEDVGSGGGDPAGRRPLRPLAEEATTQRAGSGGSESIQGKRDRGRRHGPH</sequence>
<dbReference type="HOGENOM" id="CLU_1734361_0_0_1"/>